<sequence length="65" mass="7400">MSERVIRVGDEVIKIDAGRYKHATGKVIALVAGGYEVRLTGANVITYENDETIELRYEEEDEERE</sequence>
<dbReference type="GeneID" id="77925002"/>
<dbReference type="KEGG" id="vg:77925002"/>
<gene>
    <name evidence="1" type="primary">43</name>
    <name evidence="1" type="ORF">SEA_KUMOTTA_43</name>
</gene>
<organism evidence="1 2">
    <name type="scientific">Arthrobacter phage Kumotta</name>
    <dbReference type="NCBI Taxonomy" id="2588498"/>
    <lineage>
        <taxon>Viruses</taxon>
        <taxon>Duplodnaviria</taxon>
        <taxon>Heunggongvirae</taxon>
        <taxon>Uroviricota</taxon>
        <taxon>Caudoviricetes</taxon>
        <taxon>Kumottavirus</taxon>
        <taxon>Kumottavirus kumotta</taxon>
    </lineage>
</organism>
<dbReference type="EMBL" id="MK977703">
    <property type="protein sequence ID" value="QDF19553.1"/>
    <property type="molecule type" value="Genomic_DNA"/>
</dbReference>
<accession>A0A4Y6ELG0</accession>
<evidence type="ECO:0000313" key="2">
    <source>
        <dbReference type="Proteomes" id="UP000316421"/>
    </source>
</evidence>
<keyword evidence="2" id="KW-1185">Reference proteome</keyword>
<dbReference type="RefSeq" id="YP_010649450.1">
    <property type="nucleotide sequence ID" value="NC_070768.1"/>
</dbReference>
<name>A0A4Y6ELG0_9CAUD</name>
<protein>
    <submittedName>
        <fullName evidence="1">Uncharacterized protein</fullName>
    </submittedName>
</protein>
<proteinExistence type="predicted"/>
<evidence type="ECO:0000313" key="1">
    <source>
        <dbReference type="EMBL" id="QDF19553.1"/>
    </source>
</evidence>
<dbReference type="Proteomes" id="UP000316421">
    <property type="component" value="Segment"/>
</dbReference>
<reference evidence="1 2" key="1">
    <citation type="submission" date="2019-05" db="EMBL/GenBank/DDBJ databases">
        <authorList>
            <person name="Randall S.G."/>
            <person name="Ball S.L."/>
            <person name="Breitenberger C.A."/>
            <person name="Daniels C.J."/>
            <person name="Garlena R.A."/>
            <person name="Russell D.A."/>
            <person name="Pope W.H."/>
            <person name="Jacobs-Sera D."/>
            <person name="Hatfull G.F."/>
        </authorList>
    </citation>
    <scope>NUCLEOTIDE SEQUENCE [LARGE SCALE GENOMIC DNA]</scope>
</reference>